<dbReference type="Pfam" id="PF01814">
    <property type="entry name" value="Hemerythrin"/>
    <property type="match status" value="1"/>
</dbReference>
<protein>
    <submittedName>
        <fullName evidence="1">Hemerythrin domain-containing protein</fullName>
    </submittedName>
</protein>
<gene>
    <name evidence="1" type="ORF">ABVT43_06910</name>
</gene>
<sequence length="132" mass="14907">MAKLVDELQQEHQVIIGYLDAIRVAGVTSPEGQSKLQLARKGLLAHLKKEDERLYPLLNKAAQSSPELKRTLEIFAKDMDEISRNAEAFFHKYSNGGSGIEFAKDFGSLIATLNQRIQKEESVIYKRFNEIA</sequence>
<accession>A0ABV2BSE5</accession>
<organism evidence="1 2">
    <name type="scientific">Aliikangiella maris</name>
    <dbReference type="NCBI Taxonomy" id="3162458"/>
    <lineage>
        <taxon>Bacteria</taxon>
        <taxon>Pseudomonadati</taxon>
        <taxon>Pseudomonadota</taxon>
        <taxon>Gammaproteobacteria</taxon>
        <taxon>Oceanospirillales</taxon>
        <taxon>Pleioneaceae</taxon>
        <taxon>Aliikangiella</taxon>
    </lineage>
</organism>
<comment type="caution">
    <text evidence="1">The sequence shown here is derived from an EMBL/GenBank/DDBJ whole genome shotgun (WGS) entry which is preliminary data.</text>
</comment>
<dbReference type="Proteomes" id="UP001548189">
    <property type="component" value="Unassembled WGS sequence"/>
</dbReference>
<evidence type="ECO:0000313" key="1">
    <source>
        <dbReference type="EMBL" id="MET1254847.1"/>
    </source>
</evidence>
<name>A0ABV2BSE5_9GAMM</name>
<evidence type="ECO:0000313" key="2">
    <source>
        <dbReference type="Proteomes" id="UP001548189"/>
    </source>
</evidence>
<dbReference type="Gene3D" id="1.20.120.520">
    <property type="entry name" value="nmb1532 protein domain like"/>
    <property type="match status" value="1"/>
</dbReference>
<keyword evidence="2" id="KW-1185">Reference proteome</keyword>
<dbReference type="InterPro" id="IPR012312">
    <property type="entry name" value="Hemerythrin-like"/>
</dbReference>
<reference evidence="1 2" key="1">
    <citation type="submission" date="2024-06" db="EMBL/GenBank/DDBJ databases">
        <authorList>
            <person name="Li F."/>
        </authorList>
    </citation>
    <scope>NUCLEOTIDE SEQUENCE [LARGE SCALE GENOMIC DNA]</scope>
    <source>
        <strain evidence="1 2">GXAS 311</strain>
    </source>
</reference>
<proteinExistence type="predicted"/>
<dbReference type="EMBL" id="JBEVCJ010000006">
    <property type="protein sequence ID" value="MET1254847.1"/>
    <property type="molecule type" value="Genomic_DNA"/>
</dbReference>